<gene>
    <name evidence="4" type="ORF">ACFOET_03555</name>
</gene>
<evidence type="ECO:0000313" key="4">
    <source>
        <dbReference type="EMBL" id="MFC3196681.1"/>
    </source>
</evidence>
<dbReference type="InterPro" id="IPR012373">
    <property type="entry name" value="Ferrdict_sens_TM"/>
</dbReference>
<dbReference type="Proteomes" id="UP001595526">
    <property type="component" value="Unassembled WGS sequence"/>
</dbReference>
<proteinExistence type="predicted"/>
<dbReference type="Pfam" id="PF16344">
    <property type="entry name" value="FecR_C"/>
    <property type="match status" value="1"/>
</dbReference>
<sequence>MDEKGALDFSQSLLRYLKLELTPDEERAFLQSVASDPAKQRLLDYYRNASALQKDFAYLDRLNVPEAWQKVRTRTALRHSEPNRTQRRLHKWKWLQYAAVLVVTVAVSFWWFSSLQDSRVIADNQYGFKNDVLPGDDRATLVLSDGKTVSLDQSERSIKEGKHAVSQTKNGMLSYWQQSGVDPSRFNEIRVPYAGQYKVTLGDGTVVWVNSGSALKFPVQFSGNERRVFLDGEAFFDVAKDPNRPFYVEAEGKTIEVVGTRFNVSAYSEEVQATLVEGAVKIMDTHSFRLLTPGQQAVCKPTGIDVLPADVERVAAWKDGYFVFDGNHIETIMEQIARWYQVQVHFQGKIQQDIYSGSVPRNSTLGGVLRMLADVSDLQFEIDGRNVIVSNNH</sequence>
<dbReference type="RefSeq" id="WP_379019635.1">
    <property type="nucleotide sequence ID" value="NZ_JBHRTA010000009.1"/>
</dbReference>
<accession>A0ABV7JF34</accession>
<reference evidence="5" key="1">
    <citation type="journal article" date="2019" name="Int. J. Syst. Evol. Microbiol.">
        <title>The Global Catalogue of Microorganisms (GCM) 10K type strain sequencing project: providing services to taxonomists for standard genome sequencing and annotation.</title>
        <authorList>
            <consortium name="The Broad Institute Genomics Platform"/>
            <consortium name="The Broad Institute Genome Sequencing Center for Infectious Disease"/>
            <person name="Wu L."/>
            <person name="Ma J."/>
        </authorList>
    </citation>
    <scope>NUCLEOTIDE SEQUENCE [LARGE SCALE GENOMIC DNA]</scope>
    <source>
        <strain evidence="5">KCTC 52416</strain>
    </source>
</reference>
<dbReference type="PANTHER" id="PTHR30273">
    <property type="entry name" value="PERIPLASMIC SIGNAL SENSOR AND SIGMA FACTOR ACTIVATOR FECR-RELATED"/>
    <property type="match status" value="1"/>
</dbReference>
<evidence type="ECO:0000259" key="3">
    <source>
        <dbReference type="Pfam" id="PF16344"/>
    </source>
</evidence>
<dbReference type="Gene3D" id="3.55.50.30">
    <property type="match status" value="1"/>
</dbReference>
<evidence type="ECO:0000313" key="5">
    <source>
        <dbReference type="Proteomes" id="UP001595526"/>
    </source>
</evidence>
<keyword evidence="5" id="KW-1185">Reference proteome</keyword>
<dbReference type="PANTHER" id="PTHR30273:SF2">
    <property type="entry name" value="PROTEIN FECR"/>
    <property type="match status" value="1"/>
</dbReference>
<dbReference type="Pfam" id="PF04773">
    <property type="entry name" value="FecR"/>
    <property type="match status" value="1"/>
</dbReference>
<feature type="transmembrane region" description="Helical" evidence="1">
    <location>
        <begin position="94"/>
        <end position="112"/>
    </location>
</feature>
<keyword evidence="1" id="KW-1133">Transmembrane helix</keyword>
<keyword evidence="1" id="KW-0472">Membrane</keyword>
<feature type="domain" description="FecR protein" evidence="2">
    <location>
        <begin position="189"/>
        <end position="281"/>
    </location>
</feature>
<dbReference type="EMBL" id="JBHRTA010000009">
    <property type="protein sequence ID" value="MFC3196681.1"/>
    <property type="molecule type" value="Genomic_DNA"/>
</dbReference>
<keyword evidence="1" id="KW-0812">Transmembrane</keyword>
<evidence type="ECO:0000256" key="1">
    <source>
        <dbReference type="SAM" id="Phobius"/>
    </source>
</evidence>
<feature type="domain" description="Protein FecR C-terminal" evidence="3">
    <location>
        <begin position="321"/>
        <end position="389"/>
    </location>
</feature>
<name>A0ABV7JF34_9SPHI</name>
<dbReference type="InterPro" id="IPR032508">
    <property type="entry name" value="FecR_C"/>
</dbReference>
<evidence type="ECO:0000259" key="2">
    <source>
        <dbReference type="Pfam" id="PF04773"/>
    </source>
</evidence>
<organism evidence="4 5">
    <name type="scientific">Parapedobacter deserti</name>
    <dbReference type="NCBI Taxonomy" id="1912957"/>
    <lineage>
        <taxon>Bacteria</taxon>
        <taxon>Pseudomonadati</taxon>
        <taxon>Bacteroidota</taxon>
        <taxon>Sphingobacteriia</taxon>
        <taxon>Sphingobacteriales</taxon>
        <taxon>Sphingobacteriaceae</taxon>
        <taxon>Parapedobacter</taxon>
    </lineage>
</organism>
<comment type="caution">
    <text evidence="4">The sequence shown here is derived from an EMBL/GenBank/DDBJ whole genome shotgun (WGS) entry which is preliminary data.</text>
</comment>
<protein>
    <submittedName>
        <fullName evidence="4">FecR domain-containing protein</fullName>
    </submittedName>
</protein>
<dbReference type="Gene3D" id="2.60.120.1440">
    <property type="match status" value="1"/>
</dbReference>
<dbReference type="InterPro" id="IPR006860">
    <property type="entry name" value="FecR"/>
</dbReference>